<evidence type="ECO:0000256" key="1">
    <source>
        <dbReference type="SAM" id="Phobius"/>
    </source>
</evidence>
<dbReference type="PATRIC" id="fig|582515.4.peg.1890"/>
<feature type="transmembrane region" description="Helical" evidence="1">
    <location>
        <begin position="6"/>
        <end position="30"/>
    </location>
</feature>
<keyword evidence="3" id="KW-1185">Reference proteome</keyword>
<dbReference type="InParanoid" id="U5DBA0"/>
<name>U5DBA0_9CHRO</name>
<keyword evidence="1" id="KW-1133">Transmembrane helix</keyword>
<organism evidence="2 3">
    <name type="scientific">Rubidibacter lacunae KORDI 51-2</name>
    <dbReference type="NCBI Taxonomy" id="582515"/>
    <lineage>
        <taxon>Bacteria</taxon>
        <taxon>Bacillati</taxon>
        <taxon>Cyanobacteriota</taxon>
        <taxon>Cyanophyceae</taxon>
        <taxon>Oscillatoriophycideae</taxon>
        <taxon>Chroococcales</taxon>
        <taxon>Aphanothecaceae</taxon>
        <taxon>Rubidibacter</taxon>
    </lineage>
</organism>
<dbReference type="eggNOG" id="ENOG5032ZAD">
    <property type="taxonomic scope" value="Bacteria"/>
</dbReference>
<proteinExistence type="predicted"/>
<keyword evidence="1" id="KW-0472">Membrane</keyword>
<evidence type="ECO:0008006" key="4">
    <source>
        <dbReference type="Google" id="ProtNLM"/>
    </source>
</evidence>
<dbReference type="AlphaFoldDB" id="U5DBA0"/>
<comment type="caution">
    <text evidence="2">The sequence shown here is derived from an EMBL/GenBank/DDBJ whole genome shotgun (WGS) entry which is preliminary data.</text>
</comment>
<protein>
    <recommendedName>
        <fullName evidence="4">Gas vesicle protein</fullName>
    </recommendedName>
</protein>
<dbReference type="OrthoDB" id="516634at2"/>
<dbReference type="Proteomes" id="UP000016960">
    <property type="component" value="Unassembled WGS sequence"/>
</dbReference>
<gene>
    <name evidence="2" type="ORF">KR51_00016730</name>
</gene>
<evidence type="ECO:0000313" key="2">
    <source>
        <dbReference type="EMBL" id="ERN41818.1"/>
    </source>
</evidence>
<keyword evidence="1" id="KW-0812">Transmembrane</keyword>
<dbReference type="STRING" id="582515.KR51_00016730"/>
<dbReference type="EMBL" id="ASSJ01000041">
    <property type="protein sequence ID" value="ERN41818.1"/>
    <property type="molecule type" value="Genomic_DNA"/>
</dbReference>
<sequence>MSQGDGFGSGFFLGAFVGGLVGGALGAILVTRAKTTDGENSALPNDRDAAEQDLAGEGARLSLEQKISQLNLAIDDVRQQLGSVSEGNGSNEPG</sequence>
<evidence type="ECO:0000313" key="3">
    <source>
        <dbReference type="Proteomes" id="UP000016960"/>
    </source>
</evidence>
<dbReference type="RefSeq" id="WP_022606424.1">
    <property type="nucleotide sequence ID" value="NZ_ASSJ01000041.1"/>
</dbReference>
<reference evidence="2 3" key="1">
    <citation type="submission" date="2013-05" db="EMBL/GenBank/DDBJ databases">
        <title>Draft genome sequence of Rubidibacter lacunae KORDI 51-2.</title>
        <authorList>
            <person name="Choi D.H."/>
            <person name="Noh J.H."/>
            <person name="Kwon K.-K."/>
            <person name="Lee J.-H."/>
            <person name="Ryu J.-Y."/>
        </authorList>
    </citation>
    <scope>NUCLEOTIDE SEQUENCE [LARGE SCALE GENOMIC DNA]</scope>
    <source>
        <strain evidence="2 3">KORDI 51-2</strain>
    </source>
</reference>
<accession>U5DBA0</accession>